<dbReference type="InterPro" id="IPR050855">
    <property type="entry name" value="NDM-1-like"/>
</dbReference>
<dbReference type="RefSeq" id="WP_191156770.1">
    <property type="nucleotide sequence ID" value="NZ_JACXAI010000005.1"/>
</dbReference>
<comment type="caution">
    <text evidence="3">The sequence shown here is derived from an EMBL/GenBank/DDBJ whole genome shotgun (WGS) entry which is preliminary data.</text>
</comment>
<keyword evidence="4" id="KW-1185">Reference proteome</keyword>
<gene>
    <name evidence="3" type="ORF">IC621_06140</name>
</gene>
<sequence length="237" mass="26112">MKVVKEGFIHQLTFYPALFPVNCYIVEEKNELTLVDAALPNSCKSIIETVQKIGKPLTRIVLTHAHGDHIGSLDKLKDILPDAKVYISKRDERLLRGDHSLDENENQTPIKGGVPKPEEVKTRPDVLLKEGDQIGSLRAISTPGHTPGSMSFIDERTNAIIAGDAFQTRGGIAVSGHLKLLFPFPAMATWNKEESLKSAKKIKNQKPSLLAVGHGKMIKQPASIFELAIHKLEKTIS</sequence>
<dbReference type="Gene3D" id="3.60.15.10">
    <property type="entry name" value="Ribonuclease Z/Hydroxyacylglutathione hydrolase-like"/>
    <property type="match status" value="1"/>
</dbReference>
<dbReference type="SUPFAM" id="SSF56281">
    <property type="entry name" value="Metallo-hydrolase/oxidoreductase"/>
    <property type="match status" value="1"/>
</dbReference>
<dbReference type="PANTHER" id="PTHR42951">
    <property type="entry name" value="METALLO-BETA-LACTAMASE DOMAIN-CONTAINING"/>
    <property type="match status" value="1"/>
</dbReference>
<protein>
    <submittedName>
        <fullName evidence="3">MBL fold metallo-hydrolase</fullName>
    </submittedName>
</protein>
<dbReference type="EMBL" id="JACXAI010000005">
    <property type="protein sequence ID" value="MBD1379807.1"/>
    <property type="molecule type" value="Genomic_DNA"/>
</dbReference>
<feature type="region of interest" description="Disordered" evidence="1">
    <location>
        <begin position="98"/>
        <end position="119"/>
    </location>
</feature>
<name>A0A926N964_9BACI</name>
<dbReference type="Pfam" id="PF00753">
    <property type="entry name" value="Lactamase_B"/>
    <property type="match status" value="1"/>
</dbReference>
<dbReference type="PANTHER" id="PTHR42951:SF9">
    <property type="entry name" value="METAL-DEPENDENT HYDROLASE"/>
    <property type="match status" value="1"/>
</dbReference>
<dbReference type="CDD" id="cd07721">
    <property type="entry name" value="yflN-like_MBL-fold"/>
    <property type="match status" value="1"/>
</dbReference>
<evidence type="ECO:0000256" key="1">
    <source>
        <dbReference type="SAM" id="MobiDB-lite"/>
    </source>
</evidence>
<evidence type="ECO:0000259" key="2">
    <source>
        <dbReference type="SMART" id="SM00849"/>
    </source>
</evidence>
<accession>A0A926N964</accession>
<dbReference type="InterPro" id="IPR001279">
    <property type="entry name" value="Metallo-B-lactamas"/>
</dbReference>
<proteinExistence type="predicted"/>
<feature type="domain" description="Metallo-beta-lactamase" evidence="2">
    <location>
        <begin position="20"/>
        <end position="214"/>
    </location>
</feature>
<evidence type="ECO:0000313" key="3">
    <source>
        <dbReference type="EMBL" id="MBD1379807.1"/>
    </source>
</evidence>
<dbReference type="SMART" id="SM00849">
    <property type="entry name" value="Lactamase_B"/>
    <property type="match status" value="1"/>
</dbReference>
<dbReference type="AlphaFoldDB" id="A0A926N964"/>
<evidence type="ECO:0000313" key="4">
    <source>
        <dbReference type="Proteomes" id="UP000626844"/>
    </source>
</evidence>
<dbReference type="InterPro" id="IPR036866">
    <property type="entry name" value="RibonucZ/Hydroxyglut_hydro"/>
</dbReference>
<dbReference type="Proteomes" id="UP000626844">
    <property type="component" value="Unassembled WGS sequence"/>
</dbReference>
<reference evidence="3" key="1">
    <citation type="submission" date="2020-09" db="EMBL/GenBank/DDBJ databases">
        <title>A novel bacterium of genus Bacillus, isolated from South China Sea.</title>
        <authorList>
            <person name="Huang H."/>
            <person name="Mo K."/>
            <person name="Hu Y."/>
        </authorList>
    </citation>
    <scope>NUCLEOTIDE SEQUENCE</scope>
    <source>
        <strain evidence="3">IB182487</strain>
    </source>
</reference>
<organism evidence="3 4">
    <name type="scientific">Metabacillus arenae</name>
    <dbReference type="NCBI Taxonomy" id="2771434"/>
    <lineage>
        <taxon>Bacteria</taxon>
        <taxon>Bacillati</taxon>
        <taxon>Bacillota</taxon>
        <taxon>Bacilli</taxon>
        <taxon>Bacillales</taxon>
        <taxon>Bacillaceae</taxon>
        <taxon>Metabacillus</taxon>
    </lineage>
</organism>